<dbReference type="InterPro" id="IPR003673">
    <property type="entry name" value="CoA-Trfase_fam_III"/>
</dbReference>
<reference evidence="2" key="2">
    <citation type="submission" date="2021-04" db="EMBL/GenBank/DDBJ databases">
        <title>Isolation and genomic analysis of the ibuprofen-degrading bacterium Sphingomonas strain MPO218.</title>
        <authorList>
            <person name="Aulestia M."/>
            <person name="Flores A."/>
            <person name="Mangas E.L."/>
            <person name="Perez-Pulido A.J."/>
            <person name="Santero E."/>
            <person name="Camacho E.M."/>
        </authorList>
    </citation>
    <scope>NUCLEOTIDE SEQUENCE</scope>
    <source>
        <strain evidence="2">MPO218</strain>
    </source>
</reference>
<dbReference type="InterPro" id="IPR023606">
    <property type="entry name" value="CoA-Trfase_III_dom_1_sf"/>
</dbReference>
<dbReference type="SUPFAM" id="SSF89796">
    <property type="entry name" value="CoA-transferase family III (CaiB/BaiF)"/>
    <property type="match status" value="1"/>
</dbReference>
<protein>
    <submittedName>
        <fullName evidence="2">CoA transferase</fullName>
    </submittedName>
</protein>
<dbReference type="PANTHER" id="PTHR48207">
    <property type="entry name" value="SUCCINATE--HYDROXYMETHYLGLUTARATE COA-TRANSFERASE"/>
    <property type="match status" value="1"/>
</dbReference>
<dbReference type="InterPro" id="IPR050483">
    <property type="entry name" value="CoA-transferase_III_domain"/>
</dbReference>
<dbReference type="EMBL" id="CP059319">
    <property type="protein sequence ID" value="QTH20918.1"/>
    <property type="molecule type" value="Genomic_DNA"/>
</dbReference>
<evidence type="ECO:0000256" key="1">
    <source>
        <dbReference type="ARBA" id="ARBA00022679"/>
    </source>
</evidence>
<proteinExistence type="predicted"/>
<dbReference type="Proteomes" id="UP000664914">
    <property type="component" value="Chromosome"/>
</dbReference>
<gene>
    <name evidence="2" type="ORF">HRJ34_21765</name>
</gene>
<evidence type="ECO:0000313" key="3">
    <source>
        <dbReference type="Proteomes" id="UP000664914"/>
    </source>
</evidence>
<dbReference type="Gene3D" id="3.30.1540.10">
    <property type="entry name" value="formyl-coa transferase, domain 3"/>
    <property type="match status" value="1"/>
</dbReference>
<dbReference type="Gene3D" id="3.40.50.10540">
    <property type="entry name" value="Crotonobetainyl-coa:carnitine coa-transferase, domain 1"/>
    <property type="match status" value="1"/>
</dbReference>
<organism evidence="2 3">
    <name type="scientific">Rhizorhabdus wittichii</name>
    <dbReference type="NCBI Taxonomy" id="160791"/>
    <lineage>
        <taxon>Bacteria</taxon>
        <taxon>Pseudomonadati</taxon>
        <taxon>Pseudomonadota</taxon>
        <taxon>Alphaproteobacteria</taxon>
        <taxon>Sphingomonadales</taxon>
        <taxon>Sphingomonadaceae</taxon>
        <taxon>Rhizorhabdus</taxon>
    </lineage>
</organism>
<keyword evidence="1 2" id="KW-0808">Transferase</keyword>
<evidence type="ECO:0000313" key="2">
    <source>
        <dbReference type="EMBL" id="QTH20918.1"/>
    </source>
</evidence>
<accession>A0A975D1I3</accession>
<dbReference type="PANTHER" id="PTHR48207:SF3">
    <property type="entry name" value="SUCCINATE--HYDROXYMETHYLGLUTARATE COA-TRANSFERASE"/>
    <property type="match status" value="1"/>
</dbReference>
<dbReference type="Pfam" id="PF02515">
    <property type="entry name" value="CoA_transf_3"/>
    <property type="match status" value="1"/>
</dbReference>
<name>A0A975D1I3_9SPHN</name>
<dbReference type="InterPro" id="IPR044855">
    <property type="entry name" value="CoA-Trfase_III_dom3_sf"/>
</dbReference>
<sequence length="420" mass="44306">MDDRGARRPDAGMTQPATLAPVLSGLRVLEIGHFVAAPFCTRLLADLGADVVKIEPRGGDPVRQWGEMIDGRSLWWSMHGRNKRSVTVDLKSEKGRALILRLVAECDVVVENFRPGQLRKMGLGPEVLRGVRPDLIVAHVSGYGQDGPGANRAAFGVIGEAIGGLRYLTNQAPGTADLPPVRVGVSIGDSIAGLYAAFGVMAALWQRDRAGGDGRARTIDVALTESVLSMMEGMLPEYGALGKIKQPAGGGIATAAPTNAYPTADGQWVLIAANSEPLFAKLMTLVGHAELIGAPGYASNPERVANVDTLDQLIGAWTRTLSAGELVARLDASDIPNSKAYTAADCAADPQYRARGMVREVPDKHFGTVLQAGMVPHVPESPGTVRWAGPDLGEHTDEVLGELLGLAPAEIDALKQEGVL</sequence>
<dbReference type="GO" id="GO:0008410">
    <property type="term" value="F:CoA-transferase activity"/>
    <property type="evidence" value="ECO:0007669"/>
    <property type="project" value="TreeGrafter"/>
</dbReference>
<reference evidence="2" key="1">
    <citation type="submission" date="2020-07" db="EMBL/GenBank/DDBJ databases">
        <authorList>
            <person name="Camacho E."/>
        </authorList>
    </citation>
    <scope>NUCLEOTIDE SEQUENCE</scope>
    <source>
        <strain evidence="2">MPO218</strain>
    </source>
</reference>
<dbReference type="AlphaFoldDB" id="A0A975D1I3"/>